<gene>
    <name evidence="2" type="ORF">MNBD_NITROSPIRAE03-1649</name>
</gene>
<sequence length="72" mass="8541">MVRGINKTDIFMDDQGRVNFLQRLRENIAETKSSVYAWVLMSNHVHILYKSGKEVISTVMRKLLTWYAIYFN</sequence>
<feature type="domain" description="Transposase IS200-like" evidence="1">
    <location>
        <begin position="8"/>
        <end position="71"/>
    </location>
</feature>
<dbReference type="PANTHER" id="PTHR34322:SF2">
    <property type="entry name" value="TRANSPOSASE IS200-LIKE DOMAIN-CONTAINING PROTEIN"/>
    <property type="match status" value="1"/>
</dbReference>
<dbReference type="EMBL" id="UOGI01000080">
    <property type="protein sequence ID" value="VAX30593.1"/>
    <property type="molecule type" value="Genomic_DNA"/>
</dbReference>
<dbReference type="Pfam" id="PF01797">
    <property type="entry name" value="Y1_Tnp"/>
    <property type="match status" value="1"/>
</dbReference>
<dbReference type="GO" id="GO:0003677">
    <property type="term" value="F:DNA binding"/>
    <property type="evidence" value="ECO:0007669"/>
    <property type="project" value="InterPro"/>
</dbReference>
<proteinExistence type="predicted"/>
<dbReference type="GO" id="GO:0006313">
    <property type="term" value="P:DNA transposition"/>
    <property type="evidence" value="ECO:0007669"/>
    <property type="project" value="InterPro"/>
</dbReference>
<dbReference type="AlphaFoldDB" id="A0A3B1D1C2"/>
<feature type="non-terminal residue" evidence="2">
    <location>
        <position position="72"/>
    </location>
</feature>
<dbReference type="SUPFAM" id="SSF143422">
    <property type="entry name" value="Transposase IS200-like"/>
    <property type="match status" value="1"/>
</dbReference>
<evidence type="ECO:0000313" key="2">
    <source>
        <dbReference type="EMBL" id="VAX30593.1"/>
    </source>
</evidence>
<reference evidence="2" key="1">
    <citation type="submission" date="2018-06" db="EMBL/GenBank/DDBJ databases">
        <authorList>
            <person name="Zhirakovskaya E."/>
        </authorList>
    </citation>
    <scope>NUCLEOTIDE SEQUENCE</scope>
</reference>
<dbReference type="InterPro" id="IPR002686">
    <property type="entry name" value="Transposase_17"/>
</dbReference>
<evidence type="ECO:0000259" key="1">
    <source>
        <dbReference type="Pfam" id="PF01797"/>
    </source>
</evidence>
<name>A0A3B1D1C2_9ZZZZ</name>
<organism evidence="2">
    <name type="scientific">hydrothermal vent metagenome</name>
    <dbReference type="NCBI Taxonomy" id="652676"/>
    <lineage>
        <taxon>unclassified sequences</taxon>
        <taxon>metagenomes</taxon>
        <taxon>ecological metagenomes</taxon>
    </lineage>
</organism>
<protein>
    <recommendedName>
        <fullName evidence="1">Transposase IS200-like domain-containing protein</fullName>
    </recommendedName>
</protein>
<accession>A0A3B1D1C2</accession>
<dbReference type="GO" id="GO:0004803">
    <property type="term" value="F:transposase activity"/>
    <property type="evidence" value="ECO:0007669"/>
    <property type="project" value="InterPro"/>
</dbReference>
<dbReference type="Gene3D" id="3.30.70.1290">
    <property type="entry name" value="Transposase IS200-like"/>
    <property type="match status" value="1"/>
</dbReference>
<dbReference type="InterPro" id="IPR036515">
    <property type="entry name" value="Transposase_17_sf"/>
</dbReference>
<dbReference type="PANTHER" id="PTHR34322">
    <property type="entry name" value="TRANSPOSASE, Y1_TNP DOMAIN-CONTAINING"/>
    <property type="match status" value="1"/>
</dbReference>